<dbReference type="RefSeq" id="XP_013239092.1">
    <property type="nucleotide sequence ID" value="XM_013383638.1"/>
</dbReference>
<feature type="domain" description="P-type ATPase A" evidence="9">
    <location>
        <begin position="274"/>
        <end position="348"/>
    </location>
</feature>
<evidence type="ECO:0000256" key="8">
    <source>
        <dbReference type="SAM" id="Phobius"/>
    </source>
</evidence>
<name>A0A098VY02_9MICR</name>
<dbReference type="AlphaFoldDB" id="A0A098VY02"/>
<feature type="transmembrane region" description="Helical" evidence="8">
    <location>
        <begin position="737"/>
        <end position="755"/>
    </location>
</feature>
<feature type="transmembrane region" description="Helical" evidence="8">
    <location>
        <begin position="137"/>
        <end position="156"/>
    </location>
</feature>
<dbReference type="PANTHER" id="PTHR43520:SF8">
    <property type="entry name" value="P-TYPE CU(+) TRANSPORTER"/>
    <property type="match status" value="1"/>
</dbReference>
<comment type="caution">
    <text evidence="10">The sequence shown here is derived from an EMBL/GenBank/DDBJ whole genome shotgun (WGS) entry which is preliminary data.</text>
</comment>
<dbReference type="GO" id="GO:0005524">
    <property type="term" value="F:ATP binding"/>
    <property type="evidence" value="ECO:0007669"/>
    <property type="project" value="InterPro"/>
</dbReference>
<evidence type="ECO:0000256" key="5">
    <source>
        <dbReference type="ARBA" id="ARBA00022967"/>
    </source>
</evidence>
<keyword evidence="4" id="KW-0479">Metal-binding</keyword>
<accession>A0A098VY02</accession>
<dbReference type="Gene3D" id="3.40.1110.10">
    <property type="entry name" value="Calcium-transporting ATPase, cytoplasmic domain N"/>
    <property type="match status" value="1"/>
</dbReference>
<dbReference type="Gene3D" id="3.40.50.1000">
    <property type="entry name" value="HAD superfamily/HAD-like"/>
    <property type="match status" value="1"/>
</dbReference>
<evidence type="ECO:0000256" key="7">
    <source>
        <dbReference type="ARBA" id="ARBA00023136"/>
    </source>
</evidence>
<dbReference type="PANTHER" id="PTHR43520">
    <property type="entry name" value="ATP7, ISOFORM B"/>
    <property type="match status" value="1"/>
</dbReference>
<keyword evidence="7 8" id="KW-0472">Membrane</keyword>
<keyword evidence="5" id="KW-1278">Translocase</keyword>
<dbReference type="VEuPathDB" id="MicrosporidiaDB:DI09_149p40"/>
<dbReference type="Pfam" id="PF00702">
    <property type="entry name" value="Hydrolase"/>
    <property type="match status" value="1"/>
</dbReference>
<evidence type="ECO:0000256" key="3">
    <source>
        <dbReference type="ARBA" id="ARBA00022692"/>
    </source>
</evidence>
<dbReference type="PROSITE" id="PS00154">
    <property type="entry name" value="ATPASE_E1_E2"/>
    <property type="match status" value="1"/>
</dbReference>
<dbReference type="GO" id="GO:0005507">
    <property type="term" value="F:copper ion binding"/>
    <property type="evidence" value="ECO:0007669"/>
    <property type="project" value="TreeGrafter"/>
</dbReference>
<feature type="transmembrane region" description="Helical" evidence="8">
    <location>
        <begin position="195"/>
        <end position="216"/>
    </location>
</feature>
<feature type="transmembrane region" description="Helical" evidence="8">
    <location>
        <begin position="426"/>
        <end position="447"/>
    </location>
</feature>
<organism evidence="10 11">
    <name type="scientific">Mitosporidium daphniae</name>
    <dbReference type="NCBI Taxonomy" id="1485682"/>
    <lineage>
        <taxon>Eukaryota</taxon>
        <taxon>Fungi</taxon>
        <taxon>Fungi incertae sedis</taxon>
        <taxon>Microsporidia</taxon>
        <taxon>Mitosporidium</taxon>
    </lineage>
</organism>
<dbReference type="Pfam" id="PF00122">
    <property type="entry name" value="E1-E2_ATPase"/>
    <property type="match status" value="1"/>
</dbReference>
<feature type="transmembrane region" description="Helical" evidence="8">
    <location>
        <begin position="222"/>
        <end position="238"/>
    </location>
</feature>
<dbReference type="GO" id="GO:0055070">
    <property type="term" value="P:copper ion homeostasis"/>
    <property type="evidence" value="ECO:0007669"/>
    <property type="project" value="TreeGrafter"/>
</dbReference>
<dbReference type="SUPFAM" id="SSF56784">
    <property type="entry name" value="HAD-like"/>
    <property type="match status" value="1"/>
</dbReference>
<evidence type="ECO:0000256" key="1">
    <source>
        <dbReference type="ARBA" id="ARBA00004127"/>
    </source>
</evidence>
<dbReference type="GeneID" id="25258459"/>
<evidence type="ECO:0000256" key="6">
    <source>
        <dbReference type="ARBA" id="ARBA00022989"/>
    </source>
</evidence>
<dbReference type="GO" id="GO:0016020">
    <property type="term" value="C:membrane"/>
    <property type="evidence" value="ECO:0007669"/>
    <property type="project" value="InterPro"/>
</dbReference>
<dbReference type="InterPro" id="IPR001757">
    <property type="entry name" value="P_typ_ATPase"/>
</dbReference>
<dbReference type="Proteomes" id="UP000029725">
    <property type="component" value="Unassembled WGS sequence"/>
</dbReference>
<keyword evidence="11" id="KW-1185">Reference proteome</keyword>
<feature type="transmembrane region" description="Helical" evidence="8">
    <location>
        <begin position="162"/>
        <end position="183"/>
    </location>
</feature>
<dbReference type="OrthoDB" id="2192425at2759"/>
<comment type="similarity">
    <text evidence="2">Belongs to the cation transport ATPase (P-type) (TC 3.A.3) family. Type IB subfamily.</text>
</comment>
<dbReference type="InterPro" id="IPR008250">
    <property type="entry name" value="ATPase_P-typ_transduc_dom_A_sf"/>
</dbReference>
<feature type="transmembrane region" description="Helical" evidence="8">
    <location>
        <begin position="393"/>
        <end position="414"/>
    </location>
</feature>
<keyword evidence="6 8" id="KW-1133">Transmembrane helix</keyword>
<feature type="transmembrane region" description="Helical" evidence="8">
    <location>
        <begin position="767"/>
        <end position="791"/>
    </location>
</feature>
<dbReference type="GO" id="GO:0016887">
    <property type="term" value="F:ATP hydrolysis activity"/>
    <property type="evidence" value="ECO:0007669"/>
    <property type="project" value="InterPro"/>
</dbReference>
<protein>
    <recommendedName>
        <fullName evidence="9">P-type ATPase A domain-containing protein</fullName>
    </recommendedName>
</protein>
<dbReference type="InterPro" id="IPR023214">
    <property type="entry name" value="HAD_sf"/>
</dbReference>
<evidence type="ECO:0000256" key="4">
    <source>
        <dbReference type="ARBA" id="ARBA00022723"/>
    </source>
</evidence>
<dbReference type="InterPro" id="IPR059000">
    <property type="entry name" value="ATPase_P-type_domA"/>
</dbReference>
<dbReference type="InterPro" id="IPR023298">
    <property type="entry name" value="ATPase_P-typ_TM_dom_sf"/>
</dbReference>
<sequence>MSSDCSDSISSYLEKRIIPCLEEAGFPCFLIDLSQELGVNVSTDMKMPYDVFINTKYSPKNLFFNDVALLSSEEFVHSSVIPGITLKGPLKRNEDQMSFYASISDNFSILISLLPANSTIVKIDCIDRSKAPKSKKYLFNDLILCVGTLTLQFVFSFLPISIIFQLLLVIVLLAFSTYIRIVIKFGLRNLANGHPTMDSLVSLALLGSFVLEIMNLDGLDPFFSFTMLLISVLIGRILEDQAGHKGVCLNAERTILAKMLKPDNENFVEIFMSPELLSPGDLVRILPGEVVPVDGKLVLGACSYFDESFITGESVPVYKESNAITICDCKIVNSKYSDIVLAGTKNVAIGRPVIMECSHSLNGSISSCLARITESALSKQSNAQRFADSLAKWFVPFVLGLSGLTFISNVIIFLDLKLALERSVSVMVSACPCAMALAAPIIFSTAIKLARERGVIFNGMSSFESLSTIQQIFFDKTGTITAGTFTLKGLFLYPANRQDSYRILAIIKRLASTSTHPICSSLTHHLQLLDGASMEEHAVDDFCEIPGRGISCSIRICGVGKSIKALLGNWLLLEENGIKAPQVCDDSTMVLFALEGVHIATITFSESVREEAPFVIGELSKIMRVSILTGDRKGAAQAAAIAVGLDSDIFYECDPFAKEKIVQDAARGDQSMRPIPVAMVGDGLNDSAAMANATLSIAIGTGSPSILWSSKMVIMRSNHPLSLIPEMIHLCQRAKKWIYALWIGSLLYNSIILPMEMGLLGDIFLPSYMASLLMSLSSIGVLVSGHLFSFFNSSAKLMSLAKIQKA</sequence>
<proteinExistence type="inferred from homology"/>
<dbReference type="InterPro" id="IPR018303">
    <property type="entry name" value="ATPase_P-typ_P_site"/>
</dbReference>
<comment type="subcellular location">
    <subcellularLocation>
        <location evidence="1">Endomembrane system</location>
        <topology evidence="1">Multi-pass membrane protein</topology>
    </subcellularLocation>
</comment>
<dbReference type="SUPFAM" id="SSF81653">
    <property type="entry name" value="Calcium ATPase, transduction domain A"/>
    <property type="match status" value="1"/>
</dbReference>
<evidence type="ECO:0000259" key="9">
    <source>
        <dbReference type="Pfam" id="PF00122"/>
    </source>
</evidence>
<dbReference type="HOGENOM" id="CLU_349518_0_0_1"/>
<dbReference type="EMBL" id="JMKJ01000054">
    <property type="protein sequence ID" value="KGG52656.1"/>
    <property type="molecule type" value="Genomic_DNA"/>
</dbReference>
<dbReference type="GO" id="GO:0012505">
    <property type="term" value="C:endomembrane system"/>
    <property type="evidence" value="ECO:0007669"/>
    <property type="project" value="UniProtKB-SubCell"/>
</dbReference>
<keyword evidence="3 8" id="KW-0812">Transmembrane</keyword>
<reference evidence="10 11" key="1">
    <citation type="submission" date="2014-04" db="EMBL/GenBank/DDBJ databases">
        <title>A new species of microsporidia sheds light on the evolution of extreme parasitism.</title>
        <authorList>
            <person name="Haag K.L."/>
            <person name="James T.Y."/>
            <person name="Larsson R."/>
            <person name="Schaer T.M."/>
            <person name="Refardt D."/>
            <person name="Pombert J.-F."/>
            <person name="Ebert D."/>
        </authorList>
    </citation>
    <scope>NUCLEOTIDE SEQUENCE [LARGE SCALE GENOMIC DNA]</scope>
    <source>
        <strain evidence="10 11">UGP3</strain>
        <tissue evidence="10">Spores</tissue>
    </source>
</reference>
<dbReference type="SUPFAM" id="SSF81665">
    <property type="entry name" value="Calcium ATPase, transmembrane domain M"/>
    <property type="match status" value="1"/>
</dbReference>
<dbReference type="InterPro" id="IPR023299">
    <property type="entry name" value="ATPase_P-typ_cyto_dom_N"/>
</dbReference>
<dbReference type="PRINTS" id="PR00119">
    <property type="entry name" value="CATATPASE"/>
</dbReference>
<dbReference type="NCBIfam" id="TIGR01494">
    <property type="entry name" value="ATPase_P-type"/>
    <property type="match status" value="2"/>
</dbReference>
<dbReference type="InterPro" id="IPR036412">
    <property type="entry name" value="HAD-like_sf"/>
</dbReference>
<evidence type="ECO:0000256" key="2">
    <source>
        <dbReference type="ARBA" id="ARBA00006024"/>
    </source>
</evidence>
<dbReference type="Gene3D" id="2.70.150.10">
    <property type="entry name" value="Calcium-transporting ATPase, cytoplasmic transduction domain A"/>
    <property type="match status" value="1"/>
</dbReference>
<evidence type="ECO:0000313" key="11">
    <source>
        <dbReference type="Proteomes" id="UP000029725"/>
    </source>
</evidence>
<dbReference type="GO" id="GO:0043682">
    <property type="term" value="F:P-type divalent copper transporter activity"/>
    <property type="evidence" value="ECO:0007669"/>
    <property type="project" value="TreeGrafter"/>
</dbReference>
<evidence type="ECO:0000313" key="10">
    <source>
        <dbReference type="EMBL" id="KGG52656.1"/>
    </source>
</evidence>
<gene>
    <name evidence="10" type="ORF">DI09_149p40</name>
</gene>